<feature type="transmembrane region" description="Helical" evidence="2">
    <location>
        <begin position="302"/>
        <end position="327"/>
    </location>
</feature>
<dbReference type="RefSeq" id="WP_020931166.1">
    <property type="nucleotide sequence ID" value="NZ_BHXC01000007.1"/>
</dbReference>
<evidence type="ECO:0000256" key="1">
    <source>
        <dbReference type="SAM" id="MobiDB-lite"/>
    </source>
</evidence>
<comment type="caution">
    <text evidence="3">The sequence shown here is derived from an EMBL/GenBank/DDBJ whole genome shotgun (WGS) entry which is preliminary data.</text>
</comment>
<accession>A0A401R7Q2</accession>
<proteinExistence type="predicted"/>
<reference evidence="3 4" key="1">
    <citation type="journal article" date="2019" name="Microbiol. Resour. Announc.">
        <title>Draft Genome Sequence of the Most Traditional epsilon-Poly-l-Lysine Producer, Streptomyces albulus NBRC14147.</title>
        <authorList>
            <person name="Yamanaka K."/>
            <person name="Hamano Y."/>
        </authorList>
    </citation>
    <scope>NUCLEOTIDE SEQUENCE [LARGE SCALE GENOMIC DNA]</scope>
    <source>
        <strain evidence="3 4">NBRC 14147</strain>
    </source>
</reference>
<dbReference type="PANTHER" id="PTHR48125:SF12">
    <property type="entry name" value="AT HOOK TRANSCRIPTION FACTOR FAMILY-RELATED"/>
    <property type="match status" value="1"/>
</dbReference>
<feature type="compositionally biased region" description="Pro residues" evidence="1">
    <location>
        <begin position="112"/>
        <end position="121"/>
    </location>
</feature>
<evidence type="ECO:0000313" key="3">
    <source>
        <dbReference type="EMBL" id="GCB93642.1"/>
    </source>
</evidence>
<dbReference type="AlphaFoldDB" id="A0A401R7Q2"/>
<feature type="region of interest" description="Disordered" evidence="1">
    <location>
        <begin position="1"/>
        <end position="144"/>
    </location>
</feature>
<organism evidence="3 4">
    <name type="scientific">Streptomyces noursei</name>
    <name type="common">Streptomyces albulus</name>
    <dbReference type="NCBI Taxonomy" id="1971"/>
    <lineage>
        <taxon>Bacteria</taxon>
        <taxon>Bacillati</taxon>
        <taxon>Actinomycetota</taxon>
        <taxon>Actinomycetes</taxon>
        <taxon>Kitasatosporales</taxon>
        <taxon>Streptomycetaceae</taxon>
        <taxon>Streptomyces</taxon>
    </lineage>
</organism>
<sequence length="416" mass="42633">MTSPQQPQPQPAPGAQPMPPAVPAPAPSAGPMPPAVPAQPAPPQPAPVEDAGTMMLQAQPPAPAPPAPAKEAGTMMLQAQPPAGGHPEPTPLSAHGPGKEAGTMLLTAAAQPPAPPHPGPAPQHASVPQQQAPAPAPAPAPAANWQAATPGYVSPIPVRPTHLGHALAAEWTKIRSVRSTVWTLGVMTVLVLGIGVLVAVSVASMSTVGDTSPLFFGLFGMLLGVLCVLPLGVLVTSSEYGTGMIRTTLAACPNRGRVLTAKALVFFALTFVVTTVVTGLVALTDNAMISDISRVHVGAGEWLRSTVGIGLYVSFLGLLALAVGSLIRHSAGAITLMVGVVLLPFVLSMFMFADSLEGVRNFLMGYSIPNQLTVMYGNKFPFVDGGPSGWQPLWIVMGLAAVALGAAYATMRQRDV</sequence>
<name>A0A401R7Q2_STRNR</name>
<feature type="compositionally biased region" description="Pro residues" evidence="1">
    <location>
        <begin position="1"/>
        <end position="46"/>
    </location>
</feature>
<keyword evidence="2" id="KW-0472">Membrane</keyword>
<protein>
    <submittedName>
        <fullName evidence="3">ABC transporter</fullName>
    </submittedName>
</protein>
<keyword evidence="2" id="KW-0812">Transmembrane</keyword>
<gene>
    <name evidence="3" type="ORF">SALB_06428</name>
</gene>
<feature type="transmembrane region" description="Helical" evidence="2">
    <location>
        <begin position="263"/>
        <end position="282"/>
    </location>
</feature>
<feature type="transmembrane region" description="Helical" evidence="2">
    <location>
        <begin position="393"/>
        <end position="411"/>
    </location>
</feature>
<evidence type="ECO:0000313" key="4">
    <source>
        <dbReference type="Proteomes" id="UP000288351"/>
    </source>
</evidence>
<dbReference type="PANTHER" id="PTHR48125">
    <property type="entry name" value="LP07818P1"/>
    <property type="match status" value="1"/>
</dbReference>
<keyword evidence="2" id="KW-1133">Transmembrane helix</keyword>
<feature type="transmembrane region" description="Helical" evidence="2">
    <location>
        <begin position="334"/>
        <end position="353"/>
    </location>
</feature>
<feature type="transmembrane region" description="Helical" evidence="2">
    <location>
        <begin position="214"/>
        <end position="236"/>
    </location>
</feature>
<dbReference type="Proteomes" id="UP000288351">
    <property type="component" value="Unassembled WGS sequence"/>
</dbReference>
<feature type="transmembrane region" description="Helical" evidence="2">
    <location>
        <begin position="181"/>
        <end position="202"/>
    </location>
</feature>
<feature type="compositionally biased region" description="Low complexity" evidence="1">
    <location>
        <begin position="122"/>
        <end position="133"/>
    </location>
</feature>
<dbReference type="EMBL" id="BHXC01000007">
    <property type="protein sequence ID" value="GCB93642.1"/>
    <property type="molecule type" value="Genomic_DNA"/>
</dbReference>
<evidence type="ECO:0000256" key="2">
    <source>
        <dbReference type="SAM" id="Phobius"/>
    </source>
</evidence>